<dbReference type="Gene3D" id="3.30.200.20">
    <property type="entry name" value="Phosphorylase Kinase, domain 1"/>
    <property type="match status" value="1"/>
</dbReference>
<evidence type="ECO:0000313" key="8">
    <source>
        <dbReference type="Proteomes" id="UP000224006"/>
    </source>
</evidence>
<feature type="signal peptide" evidence="5">
    <location>
        <begin position="1"/>
        <end position="25"/>
    </location>
</feature>
<comment type="caution">
    <text evidence="7">The sequence shown here is derived from an EMBL/GenBank/DDBJ whole genome shotgun (WGS) entry which is preliminary data.</text>
</comment>
<dbReference type="PANTHER" id="PTHR44329">
    <property type="entry name" value="SERINE/THREONINE-PROTEIN KINASE TNNI3K-RELATED"/>
    <property type="match status" value="1"/>
</dbReference>
<evidence type="ECO:0000256" key="5">
    <source>
        <dbReference type="SAM" id="SignalP"/>
    </source>
</evidence>
<feature type="binding site" evidence="3">
    <location>
        <position position="263"/>
    </location>
    <ligand>
        <name>ATP</name>
        <dbReference type="ChEBI" id="CHEBI:30616"/>
    </ligand>
</feature>
<name>A0A2A9M1S9_BESBE</name>
<gene>
    <name evidence="7" type="ORF">BESB_024110</name>
</gene>
<dbReference type="PANTHER" id="PTHR44329:SF298">
    <property type="entry name" value="MIXED LINEAGE KINASE DOMAIN-LIKE PROTEIN"/>
    <property type="match status" value="1"/>
</dbReference>
<keyword evidence="7" id="KW-0418">Kinase</keyword>
<dbReference type="Proteomes" id="UP000224006">
    <property type="component" value="Chromosome XII"/>
</dbReference>
<keyword evidence="8" id="KW-1185">Reference proteome</keyword>
<dbReference type="KEGG" id="bbes:BESB_024110"/>
<dbReference type="SUPFAM" id="SSF56112">
    <property type="entry name" value="Protein kinase-like (PK-like)"/>
    <property type="match status" value="1"/>
</dbReference>
<keyword evidence="1 3" id="KW-0547">Nucleotide-binding</keyword>
<evidence type="ECO:0000313" key="7">
    <source>
        <dbReference type="EMBL" id="PFH31919.1"/>
    </source>
</evidence>
<evidence type="ECO:0000256" key="2">
    <source>
        <dbReference type="ARBA" id="ARBA00022840"/>
    </source>
</evidence>
<feature type="domain" description="Protein kinase" evidence="6">
    <location>
        <begin position="234"/>
        <end position="526"/>
    </location>
</feature>
<dbReference type="InterPro" id="IPR027916">
    <property type="entry name" value="Kinase-like_dom_ROP"/>
</dbReference>
<proteinExistence type="predicted"/>
<evidence type="ECO:0000256" key="4">
    <source>
        <dbReference type="SAM" id="MobiDB-lite"/>
    </source>
</evidence>
<dbReference type="EMBL" id="NWUJ01000013">
    <property type="protein sequence ID" value="PFH31919.1"/>
    <property type="molecule type" value="Genomic_DNA"/>
</dbReference>
<dbReference type="GO" id="GO:0005524">
    <property type="term" value="F:ATP binding"/>
    <property type="evidence" value="ECO:0007669"/>
    <property type="project" value="UniProtKB-UniRule"/>
</dbReference>
<dbReference type="InterPro" id="IPR011009">
    <property type="entry name" value="Kinase-like_dom_sf"/>
</dbReference>
<protein>
    <submittedName>
        <fullName evidence="7">cAMP-dependent protein kinase</fullName>
    </submittedName>
</protein>
<feature type="chain" id="PRO_5013129190" evidence="5">
    <location>
        <begin position="26"/>
        <end position="543"/>
    </location>
</feature>
<organism evidence="7 8">
    <name type="scientific">Besnoitia besnoiti</name>
    <name type="common">Apicomplexan protozoan</name>
    <dbReference type="NCBI Taxonomy" id="94643"/>
    <lineage>
        <taxon>Eukaryota</taxon>
        <taxon>Sar</taxon>
        <taxon>Alveolata</taxon>
        <taxon>Apicomplexa</taxon>
        <taxon>Conoidasida</taxon>
        <taxon>Coccidia</taxon>
        <taxon>Eucoccidiorida</taxon>
        <taxon>Eimeriorina</taxon>
        <taxon>Sarcocystidae</taxon>
        <taxon>Besnoitia</taxon>
    </lineage>
</organism>
<feature type="region of interest" description="Disordered" evidence="4">
    <location>
        <begin position="101"/>
        <end position="122"/>
    </location>
</feature>
<keyword evidence="7" id="KW-0808">Transferase</keyword>
<dbReference type="OrthoDB" id="1668230at2759"/>
<evidence type="ECO:0000256" key="1">
    <source>
        <dbReference type="ARBA" id="ARBA00022741"/>
    </source>
</evidence>
<dbReference type="SMART" id="SM00220">
    <property type="entry name" value="S_TKc"/>
    <property type="match status" value="1"/>
</dbReference>
<keyword evidence="2 3" id="KW-0067">ATP-binding</keyword>
<accession>A0A2A9M1S9</accession>
<dbReference type="InterPro" id="IPR051681">
    <property type="entry name" value="Ser/Thr_Kinases-Pseudokinases"/>
</dbReference>
<dbReference type="Pfam" id="PF14531">
    <property type="entry name" value="Kinase-like"/>
    <property type="match status" value="1"/>
</dbReference>
<dbReference type="InterPro" id="IPR017441">
    <property type="entry name" value="Protein_kinase_ATP_BS"/>
</dbReference>
<dbReference type="AlphaFoldDB" id="A0A2A9M1S9"/>
<evidence type="ECO:0000256" key="3">
    <source>
        <dbReference type="PROSITE-ProRule" id="PRU10141"/>
    </source>
</evidence>
<reference evidence="7 8" key="1">
    <citation type="submission" date="2017-09" db="EMBL/GenBank/DDBJ databases">
        <title>Genome sequencing of Besnoitia besnoiti strain Bb-Ger1.</title>
        <authorList>
            <person name="Schares G."/>
            <person name="Venepally P."/>
            <person name="Lorenzi H.A."/>
        </authorList>
    </citation>
    <scope>NUCLEOTIDE SEQUENCE [LARGE SCALE GENOMIC DNA]</scope>
    <source>
        <strain evidence="7 8">Bb-Ger1</strain>
    </source>
</reference>
<dbReference type="PROSITE" id="PS00107">
    <property type="entry name" value="PROTEIN_KINASE_ATP"/>
    <property type="match status" value="1"/>
</dbReference>
<sequence length="543" mass="59779">MRAVAWVASAAGLLGLCATPVPCLSVRSYDNLTLAEPAGALEADYFSDYLPASFAEIEESKTRRRGLLQRLGGWMRRSRVFRRRRPKSEEEPQAIELKTFAGGAELDPEAAPETPLPEAPLSRRQRLMERLRSWRRSFGGAASRARSALGQGWRRVRTGLANMADRFRGRFGRRTPFRFTSNQAPGQAVLAFLATSLPVKVPEGEILDIAREAQVGEGTQIKLVSATTGAAVDLTIGEALGSGDYSAVFAASVQNAKTDIAVKIFFGNKEEQLTVAATEARVLDLVGLKDPEAAMQQIRIVAPIDTLVYPEEATVDAAKTVTQFLLVPRAAVSLLSITRFLRSEEAETFDKRALTEARLAATVQTTQLLAALHSSRLVHGLLDPKSFLLFSDGLFYLSNLGHARRHGERLVTSKQSRYSAPEVFEDQSTPYTYSRDAFPLGVILYELWCGRLPFNIGTPGVDSSEKVEVSHPATVYASLQNLAAVLTFEQCSPDMPLPVQNLLRKFMNQRRWARLLPQAALDDADFQAIVEMITRASSDENHL</sequence>
<dbReference type="GO" id="GO:0004674">
    <property type="term" value="F:protein serine/threonine kinase activity"/>
    <property type="evidence" value="ECO:0007669"/>
    <property type="project" value="TreeGrafter"/>
</dbReference>
<dbReference type="Gene3D" id="1.10.510.10">
    <property type="entry name" value="Transferase(Phosphotransferase) domain 1"/>
    <property type="match status" value="1"/>
</dbReference>
<dbReference type="GeneID" id="40307471"/>
<dbReference type="RefSeq" id="XP_029215928.1">
    <property type="nucleotide sequence ID" value="XM_029361113.1"/>
</dbReference>
<dbReference type="PROSITE" id="PS50011">
    <property type="entry name" value="PROTEIN_KINASE_DOM"/>
    <property type="match status" value="1"/>
</dbReference>
<dbReference type="VEuPathDB" id="ToxoDB:BESB_024110"/>
<keyword evidence="5" id="KW-0732">Signal</keyword>
<dbReference type="InterPro" id="IPR000719">
    <property type="entry name" value="Prot_kinase_dom"/>
</dbReference>
<dbReference type="STRING" id="94643.A0A2A9M1S9"/>
<evidence type="ECO:0000259" key="6">
    <source>
        <dbReference type="PROSITE" id="PS50011"/>
    </source>
</evidence>